<dbReference type="RefSeq" id="WP_380081787.1">
    <property type="nucleotide sequence ID" value="NZ_JBHSWD010000001.1"/>
</dbReference>
<reference evidence="3" key="1">
    <citation type="journal article" date="2019" name="Int. J. Syst. Evol. Microbiol.">
        <title>The Global Catalogue of Microorganisms (GCM) 10K type strain sequencing project: providing services to taxonomists for standard genome sequencing and annotation.</title>
        <authorList>
            <consortium name="The Broad Institute Genomics Platform"/>
            <consortium name="The Broad Institute Genome Sequencing Center for Infectious Disease"/>
            <person name="Wu L."/>
            <person name="Ma J."/>
        </authorList>
    </citation>
    <scope>NUCLEOTIDE SEQUENCE [LARGE SCALE GENOMIC DNA]</scope>
    <source>
        <strain evidence="3">CGMCC 1.15772</strain>
    </source>
</reference>
<evidence type="ECO:0000313" key="2">
    <source>
        <dbReference type="EMBL" id="MFC6590774.1"/>
    </source>
</evidence>
<feature type="domain" description="NodB homology" evidence="1">
    <location>
        <begin position="38"/>
        <end position="223"/>
    </location>
</feature>
<dbReference type="CDD" id="cd10959">
    <property type="entry name" value="CE4_NodB_like_3"/>
    <property type="match status" value="1"/>
</dbReference>
<dbReference type="SUPFAM" id="SSF88713">
    <property type="entry name" value="Glycoside hydrolase/deacetylase"/>
    <property type="match status" value="1"/>
</dbReference>
<organism evidence="2 3">
    <name type="scientific">Deinococcus lacus</name>
    <dbReference type="NCBI Taxonomy" id="392561"/>
    <lineage>
        <taxon>Bacteria</taxon>
        <taxon>Thermotogati</taxon>
        <taxon>Deinococcota</taxon>
        <taxon>Deinococci</taxon>
        <taxon>Deinococcales</taxon>
        <taxon>Deinococcaceae</taxon>
        <taxon>Deinococcus</taxon>
    </lineage>
</organism>
<evidence type="ECO:0000313" key="3">
    <source>
        <dbReference type="Proteomes" id="UP001596297"/>
    </source>
</evidence>
<dbReference type="InterPro" id="IPR011330">
    <property type="entry name" value="Glyco_hydro/deAcase_b/a-brl"/>
</dbReference>
<dbReference type="PANTHER" id="PTHR10587">
    <property type="entry name" value="GLYCOSYL TRANSFERASE-RELATED"/>
    <property type="match status" value="1"/>
</dbReference>
<dbReference type="InterPro" id="IPR050248">
    <property type="entry name" value="Polysacc_deacetylase_ArnD"/>
</dbReference>
<dbReference type="Gene3D" id="3.20.20.370">
    <property type="entry name" value="Glycoside hydrolase/deacetylase"/>
    <property type="match status" value="1"/>
</dbReference>
<gene>
    <name evidence="2" type="ORF">ACFP81_01130</name>
</gene>
<evidence type="ECO:0000259" key="1">
    <source>
        <dbReference type="PROSITE" id="PS51677"/>
    </source>
</evidence>
<dbReference type="PANTHER" id="PTHR10587:SF137">
    <property type="entry name" value="4-DEOXY-4-FORMAMIDO-L-ARABINOSE-PHOSPHOUNDECAPRENOL DEFORMYLASE ARND-RELATED"/>
    <property type="match status" value="1"/>
</dbReference>
<sequence>MKKRVWLAGAAALYWVLPYVLVQRLNYSLIRAGSQRAAQVALTFDDGPDPHTTPVILDALAAAGASATFFVQAGAAAAHPDLIRRMLAEGHEVAVHALHHRHAWELLPWQAYQEPLRAAEAVRRLLVSLGAPAPRYHRPPHGAYTLATWLGQRRAGLQGVHWSLEAHDWHPDFTPQQVQRRVLQQVQPGSVVVSHDGGPGGSTAAAALPGILAGLTQRAYRCVSLSALGARPVGSADLPRRLLSGVDALYDRSAQIHPAEERADQLFRVGPAAFPLRATRLGSGQWVASGTPAAEFHVNNPLLVDLGLRRAIPLARQDFRGGARPSAAARTAFGRGGVLPQRSGRCAGRAGF</sequence>
<keyword evidence="3" id="KW-1185">Reference proteome</keyword>
<dbReference type="EMBL" id="JBHSWD010000001">
    <property type="protein sequence ID" value="MFC6590774.1"/>
    <property type="molecule type" value="Genomic_DNA"/>
</dbReference>
<dbReference type="Proteomes" id="UP001596297">
    <property type="component" value="Unassembled WGS sequence"/>
</dbReference>
<dbReference type="Pfam" id="PF01522">
    <property type="entry name" value="Polysacc_deac_1"/>
    <property type="match status" value="1"/>
</dbReference>
<dbReference type="InterPro" id="IPR002509">
    <property type="entry name" value="NODB_dom"/>
</dbReference>
<comment type="caution">
    <text evidence="2">The sequence shown here is derived from an EMBL/GenBank/DDBJ whole genome shotgun (WGS) entry which is preliminary data.</text>
</comment>
<accession>A0ABW1Y9H3</accession>
<protein>
    <submittedName>
        <fullName evidence="2">Polysaccharide deacetylase family protein</fullName>
    </submittedName>
</protein>
<dbReference type="PROSITE" id="PS51677">
    <property type="entry name" value="NODB"/>
    <property type="match status" value="1"/>
</dbReference>
<proteinExistence type="predicted"/>
<name>A0ABW1Y9H3_9DEIO</name>